<dbReference type="STRING" id="1470200.PL75_11220"/>
<evidence type="ECO:0000313" key="2">
    <source>
        <dbReference type="Proteomes" id="UP000036027"/>
    </source>
</evidence>
<dbReference type="InterPro" id="IPR010214">
    <property type="entry name" value="Tscrpt_termin_fac_NusA_C_rpt"/>
</dbReference>
<dbReference type="InterPro" id="IPR010995">
    <property type="entry name" value="DNA_repair_Rad51/TF_NusA_a-hlx"/>
</dbReference>
<protein>
    <submittedName>
        <fullName evidence="1">Uncharacterized protein</fullName>
    </submittedName>
</protein>
<dbReference type="GO" id="GO:0000166">
    <property type="term" value="F:nucleotide binding"/>
    <property type="evidence" value="ECO:0007669"/>
    <property type="project" value="InterPro"/>
</dbReference>
<gene>
    <name evidence="1" type="ORF">PL75_11220</name>
</gene>
<dbReference type="SUPFAM" id="SSF47794">
    <property type="entry name" value="Rad51 N-terminal domain-like"/>
    <property type="match status" value="1"/>
</dbReference>
<accession>A0A0J1C0V4</accession>
<feature type="non-terminal residue" evidence="1">
    <location>
        <position position="66"/>
    </location>
</feature>
<keyword evidence="2" id="KW-1185">Reference proteome</keyword>
<dbReference type="NCBIfam" id="TIGR01954">
    <property type="entry name" value="nusA_Cterm_rpt"/>
    <property type="match status" value="1"/>
</dbReference>
<organism evidence="1 2">
    <name type="scientific">Neisseria arctica</name>
    <dbReference type="NCBI Taxonomy" id="1470200"/>
    <lineage>
        <taxon>Bacteria</taxon>
        <taxon>Pseudomonadati</taxon>
        <taxon>Pseudomonadota</taxon>
        <taxon>Betaproteobacteria</taxon>
        <taxon>Neisseriales</taxon>
        <taxon>Neisseriaceae</taxon>
        <taxon>Neisseria</taxon>
    </lineage>
</organism>
<dbReference type="Proteomes" id="UP000036027">
    <property type="component" value="Unassembled WGS sequence"/>
</dbReference>
<dbReference type="AlphaFoldDB" id="A0A0J1C0V4"/>
<dbReference type="EMBL" id="JTDO01000132">
    <property type="protein sequence ID" value="KLT71888.1"/>
    <property type="molecule type" value="Genomic_DNA"/>
</dbReference>
<proteinExistence type="predicted"/>
<comment type="caution">
    <text evidence="1">The sequence shown here is derived from an EMBL/GenBank/DDBJ whole genome shotgun (WGS) entry which is preliminary data.</text>
</comment>
<reference evidence="1 2" key="1">
    <citation type="submission" date="2014-11" db="EMBL/GenBank/DDBJ databases">
        <title>Genome of a novel goose pathogen.</title>
        <authorList>
            <person name="Hansen C.M."/>
            <person name="Hueffer K."/>
            <person name="Choi S.C."/>
        </authorList>
    </citation>
    <scope>NUCLEOTIDE SEQUENCE [LARGE SCALE GENOMIC DNA]</scope>
    <source>
        <strain evidence="1 2">KH1503</strain>
    </source>
</reference>
<evidence type="ECO:0000313" key="1">
    <source>
        <dbReference type="EMBL" id="KLT71888.1"/>
    </source>
</evidence>
<dbReference type="Gene3D" id="1.10.150.20">
    <property type="entry name" value="5' to 3' exonuclease, C-terminal subdomain"/>
    <property type="match status" value="1"/>
</dbReference>
<name>A0A0J1C0V4_9NEIS</name>
<sequence length="66" mass="7432">MEEGFATLEQVAYVPVSEMLEIECFDEAIVETLRNRARAAILNLAIASEEKWEDVAKDMKTLDGID</sequence>